<evidence type="ECO:0000313" key="2">
    <source>
        <dbReference type="EMBL" id="GAF46845.1"/>
    </source>
</evidence>
<feature type="region of interest" description="Disordered" evidence="1">
    <location>
        <begin position="63"/>
        <end position="134"/>
    </location>
</feature>
<sequence>MDDDSVLAALGVSGALPPVPDDVWARALEVALDPTTAPVDTDLVPDMDDVPVLPEDDDIILIDDDTDLDTDGDDGNVPGPDLDTDADEDIDLDLPPGQDFDLGDDHVDPSTLAADDPADHLGIDLGGHHDIDPL</sequence>
<dbReference type="Proteomes" id="UP000019491">
    <property type="component" value="Unassembled WGS sequence"/>
</dbReference>
<accession>X0R793</accession>
<feature type="compositionally biased region" description="Acidic residues" evidence="1">
    <location>
        <begin position="82"/>
        <end position="92"/>
    </location>
</feature>
<proteinExistence type="predicted"/>
<comment type="caution">
    <text evidence="2">The sequence shown here is derived from an EMBL/GenBank/DDBJ whole genome shotgun (WGS) entry which is preliminary data.</text>
</comment>
<feature type="compositionally biased region" description="Acidic residues" evidence="1">
    <location>
        <begin position="63"/>
        <end position="74"/>
    </location>
</feature>
<dbReference type="AlphaFoldDB" id="X0R793"/>
<reference evidence="2 3" key="1">
    <citation type="submission" date="2014-02" db="EMBL/GenBank/DDBJ databases">
        <title>Whole genome shotgun sequence of Rhodococcus wratislaviensis NBRC 100605.</title>
        <authorList>
            <person name="Hosoyama A."/>
            <person name="Tsuchikane K."/>
            <person name="Yoshida I."/>
            <person name="Ohji S."/>
            <person name="Ichikawa N."/>
            <person name="Yamazoe A."/>
            <person name="Fujita N."/>
        </authorList>
    </citation>
    <scope>NUCLEOTIDE SEQUENCE [LARGE SCALE GENOMIC DNA]</scope>
    <source>
        <strain evidence="2 3">NBRC 100605</strain>
    </source>
</reference>
<organism evidence="2 3">
    <name type="scientific">Rhodococcus wratislaviensis NBRC 100605</name>
    <dbReference type="NCBI Taxonomy" id="1219028"/>
    <lineage>
        <taxon>Bacteria</taxon>
        <taxon>Bacillati</taxon>
        <taxon>Actinomycetota</taxon>
        <taxon>Actinomycetes</taxon>
        <taxon>Mycobacteriales</taxon>
        <taxon>Nocardiaceae</taxon>
        <taxon>Rhodococcus</taxon>
    </lineage>
</organism>
<evidence type="ECO:0000313" key="3">
    <source>
        <dbReference type="Proteomes" id="UP000019491"/>
    </source>
</evidence>
<dbReference type="OrthoDB" id="4485885at2"/>
<name>X0R793_RHOWR</name>
<feature type="compositionally biased region" description="Basic and acidic residues" evidence="1">
    <location>
        <begin position="117"/>
        <end position="134"/>
    </location>
</feature>
<protein>
    <submittedName>
        <fullName evidence="2">Uncharacterized protein</fullName>
    </submittedName>
</protein>
<keyword evidence="3" id="KW-1185">Reference proteome</keyword>
<evidence type="ECO:0000256" key="1">
    <source>
        <dbReference type="SAM" id="MobiDB-lite"/>
    </source>
</evidence>
<dbReference type="EMBL" id="BAWF01000034">
    <property type="protein sequence ID" value="GAF46845.1"/>
    <property type="molecule type" value="Genomic_DNA"/>
</dbReference>
<gene>
    <name evidence="2" type="ORF">RW1_034_00100</name>
</gene>